<reference evidence="2" key="1">
    <citation type="submission" date="2016-07" db="EMBL/GenBank/DDBJ databases">
        <authorList>
            <person name="Florea S."/>
            <person name="Webb J.S."/>
            <person name="Jaromczyk J."/>
            <person name="Schardl C.L."/>
        </authorList>
    </citation>
    <scope>NUCLEOTIDE SEQUENCE [LARGE SCALE GENOMIC DNA]</scope>
    <source>
        <strain evidence="2">CY1</strain>
    </source>
</reference>
<dbReference type="PANTHER" id="PTHR12993">
    <property type="entry name" value="N-ACETYLGLUCOSAMINYL-PHOSPHATIDYLINOSITOL DE-N-ACETYLASE-RELATED"/>
    <property type="match status" value="1"/>
</dbReference>
<dbReference type="STRING" id="1469647.BC351_02845"/>
<dbReference type="EMBL" id="MBTG01000012">
    <property type="protein sequence ID" value="OPH57481.1"/>
    <property type="molecule type" value="Genomic_DNA"/>
</dbReference>
<comment type="caution">
    <text evidence="1">The sequence shown here is derived from an EMBL/GenBank/DDBJ whole genome shotgun (WGS) entry which is preliminary data.</text>
</comment>
<dbReference type="OrthoDB" id="9790023at2"/>
<protein>
    <submittedName>
        <fullName evidence="1">GlcNAc-PI de-N-acetylase</fullName>
    </submittedName>
</protein>
<evidence type="ECO:0000313" key="1">
    <source>
        <dbReference type="EMBL" id="OPH57481.1"/>
    </source>
</evidence>
<proteinExistence type="predicted"/>
<organism evidence="1 2">
    <name type="scientific">Paenibacillus ferrarius</name>
    <dbReference type="NCBI Taxonomy" id="1469647"/>
    <lineage>
        <taxon>Bacteria</taxon>
        <taxon>Bacillati</taxon>
        <taxon>Bacillota</taxon>
        <taxon>Bacilli</taxon>
        <taxon>Bacillales</taxon>
        <taxon>Paenibacillaceae</taxon>
        <taxon>Paenibacillus</taxon>
    </lineage>
</organism>
<dbReference type="Proteomes" id="UP000190626">
    <property type="component" value="Unassembled WGS sequence"/>
</dbReference>
<keyword evidence="2" id="KW-1185">Reference proteome</keyword>
<dbReference type="Gene3D" id="3.40.50.10320">
    <property type="entry name" value="LmbE-like"/>
    <property type="match status" value="1"/>
</dbReference>
<sequence>MGTRYGFIYAHPDDETFLSACLIRELADQGEAPVLLLATRGDAGRQGLERAANREELAQLREEEMKAAAVVLGLADVEHLGWPDGQLATIDFEELVAGVIAFIQKHELEILFSFAEDGGNGHPDHVTISKATTAAVLSGQCPSVRKLYYASSAALRANGHQSSIVVDTEANWKMKAAALQAHATQHVAIAKYFGDLTAFPEERRFEAFVLGWQDGMMWPKPEIAAQLEE</sequence>
<dbReference type="PANTHER" id="PTHR12993:SF11">
    <property type="entry name" value="N-ACETYLGLUCOSAMINYL-PHOSPHATIDYLINOSITOL DE-N-ACETYLASE"/>
    <property type="match status" value="1"/>
</dbReference>
<dbReference type="InterPro" id="IPR024078">
    <property type="entry name" value="LmbE-like_dom_sf"/>
</dbReference>
<gene>
    <name evidence="1" type="ORF">BC351_02845</name>
</gene>
<accession>A0A1V4HJM1</accession>
<dbReference type="Pfam" id="PF02585">
    <property type="entry name" value="PIG-L"/>
    <property type="match status" value="1"/>
</dbReference>
<dbReference type="RefSeq" id="WP_079412722.1">
    <property type="nucleotide sequence ID" value="NZ_MBTG01000012.1"/>
</dbReference>
<dbReference type="InterPro" id="IPR003737">
    <property type="entry name" value="GlcNAc_PI_deacetylase-related"/>
</dbReference>
<dbReference type="AlphaFoldDB" id="A0A1V4HJM1"/>
<evidence type="ECO:0000313" key="2">
    <source>
        <dbReference type="Proteomes" id="UP000190626"/>
    </source>
</evidence>
<name>A0A1V4HJM1_9BACL</name>
<dbReference type="SUPFAM" id="SSF102588">
    <property type="entry name" value="LmbE-like"/>
    <property type="match status" value="1"/>
</dbReference>
<dbReference type="GO" id="GO:0016811">
    <property type="term" value="F:hydrolase activity, acting on carbon-nitrogen (but not peptide) bonds, in linear amides"/>
    <property type="evidence" value="ECO:0007669"/>
    <property type="project" value="TreeGrafter"/>
</dbReference>